<keyword evidence="3 5" id="KW-0442">Lipid degradation</keyword>
<dbReference type="InterPro" id="IPR002921">
    <property type="entry name" value="Fungal_lipase-type"/>
</dbReference>
<dbReference type="InterPro" id="IPR033556">
    <property type="entry name" value="PLA"/>
</dbReference>
<organism evidence="7 8">
    <name type="scientific">Hibiscus sabdariffa</name>
    <name type="common">roselle</name>
    <dbReference type="NCBI Taxonomy" id="183260"/>
    <lineage>
        <taxon>Eukaryota</taxon>
        <taxon>Viridiplantae</taxon>
        <taxon>Streptophyta</taxon>
        <taxon>Embryophyta</taxon>
        <taxon>Tracheophyta</taxon>
        <taxon>Spermatophyta</taxon>
        <taxon>Magnoliopsida</taxon>
        <taxon>eudicotyledons</taxon>
        <taxon>Gunneridae</taxon>
        <taxon>Pentapetalae</taxon>
        <taxon>rosids</taxon>
        <taxon>malvids</taxon>
        <taxon>Malvales</taxon>
        <taxon>Malvaceae</taxon>
        <taxon>Malvoideae</taxon>
        <taxon>Hibiscus</taxon>
    </lineage>
</organism>
<dbReference type="EMBL" id="JBBPBN010000035">
    <property type="protein sequence ID" value="KAK9002508.1"/>
    <property type="molecule type" value="Genomic_DNA"/>
</dbReference>
<keyword evidence="4 5" id="KW-0443">Lipid metabolism</keyword>
<sequence length="163" mass="18373">MTGAVGDLFNSETDEPDATKQDFFSKACLVKGNPYEYEVTRFIYVGSDLVEPSWFGYVAVATDEGKRVLGRRDILVAWRGTSAIKEWLNDFYIIIQRLASDIFPTAKQHDATVHYGFHDLYTGTRPGSPRTKTSAREQVLDAVKELVNKYEDEELSVTVTGFC</sequence>
<evidence type="ECO:0000313" key="7">
    <source>
        <dbReference type="EMBL" id="KAK9002508.1"/>
    </source>
</evidence>
<proteinExistence type="inferred from homology"/>
<dbReference type="PANTHER" id="PTHR31828">
    <property type="entry name" value="PHOSPHOLIPASE A1-IIGAMMA"/>
    <property type="match status" value="1"/>
</dbReference>
<dbReference type="SUPFAM" id="SSF53474">
    <property type="entry name" value="alpha/beta-Hydrolases"/>
    <property type="match status" value="1"/>
</dbReference>
<comment type="function">
    <text evidence="5">Acylhydrolase that catalyzes the hydrolysis of phospholipids at the sn-1 position.</text>
</comment>
<gene>
    <name evidence="7" type="ORF">V6N11_025182</name>
</gene>
<keyword evidence="8" id="KW-1185">Reference proteome</keyword>
<keyword evidence="2 5" id="KW-0378">Hydrolase</keyword>
<protein>
    <recommendedName>
        <fullName evidence="5">Phospholipase A1</fullName>
        <ecNumber evidence="5">3.1.1.-</ecNumber>
    </recommendedName>
</protein>
<evidence type="ECO:0000256" key="3">
    <source>
        <dbReference type="ARBA" id="ARBA00022963"/>
    </source>
</evidence>
<dbReference type="PANTHER" id="PTHR31828:SF20">
    <property type="entry name" value="PHOSPHOLIPASE A1"/>
    <property type="match status" value="1"/>
</dbReference>
<reference evidence="7 8" key="1">
    <citation type="journal article" date="2024" name="G3 (Bethesda)">
        <title>Genome assembly of Hibiscus sabdariffa L. provides insights into metabolisms of medicinal natural products.</title>
        <authorList>
            <person name="Kim T."/>
        </authorList>
    </citation>
    <scope>NUCLEOTIDE SEQUENCE [LARGE SCALE GENOMIC DNA]</scope>
    <source>
        <strain evidence="7">TK-2024</strain>
        <tissue evidence="7">Old leaves</tissue>
    </source>
</reference>
<dbReference type="Proteomes" id="UP001396334">
    <property type="component" value="Unassembled WGS sequence"/>
</dbReference>
<dbReference type="Pfam" id="PF01764">
    <property type="entry name" value="Lipase_3"/>
    <property type="match status" value="1"/>
</dbReference>
<evidence type="ECO:0000259" key="6">
    <source>
        <dbReference type="Pfam" id="PF01764"/>
    </source>
</evidence>
<comment type="similarity">
    <text evidence="1 5">Belongs to the AB hydrolase superfamily. Lipase family.</text>
</comment>
<evidence type="ECO:0000256" key="1">
    <source>
        <dbReference type="ARBA" id="ARBA00010701"/>
    </source>
</evidence>
<feature type="domain" description="Fungal lipase-type" evidence="6">
    <location>
        <begin position="76"/>
        <end position="161"/>
    </location>
</feature>
<dbReference type="Gene3D" id="3.40.50.1820">
    <property type="entry name" value="alpha/beta hydrolase"/>
    <property type="match status" value="1"/>
</dbReference>
<name>A0ABR2QPA1_9ROSI</name>
<accession>A0ABR2QPA1</accession>
<comment type="caution">
    <text evidence="7">The sequence shown here is derived from an EMBL/GenBank/DDBJ whole genome shotgun (WGS) entry which is preliminary data.</text>
</comment>
<evidence type="ECO:0000256" key="2">
    <source>
        <dbReference type="ARBA" id="ARBA00022801"/>
    </source>
</evidence>
<evidence type="ECO:0000256" key="4">
    <source>
        <dbReference type="ARBA" id="ARBA00023098"/>
    </source>
</evidence>
<dbReference type="InterPro" id="IPR029058">
    <property type="entry name" value="AB_hydrolase_fold"/>
</dbReference>
<evidence type="ECO:0000313" key="8">
    <source>
        <dbReference type="Proteomes" id="UP001396334"/>
    </source>
</evidence>
<dbReference type="EC" id="3.1.1.-" evidence="5"/>
<evidence type="ECO:0000256" key="5">
    <source>
        <dbReference type="RuleBase" id="RU367093"/>
    </source>
</evidence>